<gene>
    <name evidence="1" type="ordered locus">Pro_0163</name>
</gene>
<reference evidence="1 2" key="1">
    <citation type="journal article" date="2003" name="Proc. Natl. Acad. Sci. U.S.A.">
        <title>Genome sequence of the cyanobacterium Prochlorococcus marinus SS120, a nearly minimal oxyphototrophic genome.</title>
        <authorList>
            <person name="Dufresne A."/>
            <person name="Salanoubat M."/>
            <person name="Partensky F."/>
            <person name="Artiguenave F."/>
            <person name="Axmann I.M."/>
            <person name="Barbe V."/>
            <person name="Duprat S."/>
            <person name="Galperin M.Y."/>
            <person name="Koonin E.V."/>
            <person name="Le Gall F."/>
            <person name="Makarova K.S."/>
            <person name="Ostrowski M."/>
            <person name="Oztas S."/>
            <person name="Robert C."/>
            <person name="Rogozin I.B."/>
            <person name="Scanlan D.J."/>
            <person name="Tandeau de Marsac N."/>
            <person name="Weissenbach J."/>
            <person name="Wincker P."/>
            <person name="Wolf Y.I."/>
            <person name="Hess W.R."/>
        </authorList>
    </citation>
    <scope>NUCLEOTIDE SEQUENCE [LARGE SCALE GENOMIC DNA]</scope>
    <source>
        <strain evidence="2">SARG / CCMP1375 / SS120</strain>
    </source>
</reference>
<dbReference type="PATRIC" id="fig|167539.5.peg.169"/>
<dbReference type="EMBL" id="AE017126">
    <property type="protein sequence ID" value="AAP99209.1"/>
    <property type="molecule type" value="Genomic_DNA"/>
</dbReference>
<dbReference type="eggNOG" id="ENOG5032S8W">
    <property type="taxonomic scope" value="Bacteria"/>
</dbReference>
<name>Q7VE50_PROMA</name>
<dbReference type="Proteomes" id="UP000001420">
    <property type="component" value="Chromosome"/>
</dbReference>
<keyword evidence="2" id="KW-1185">Reference proteome</keyword>
<dbReference type="Pfam" id="PF10718">
    <property type="entry name" value="Ycf34"/>
    <property type="match status" value="1"/>
</dbReference>
<dbReference type="AlphaFoldDB" id="Q7VE50"/>
<organism evidence="1 2">
    <name type="scientific">Prochlorococcus marinus (strain SARG / CCMP1375 / SS120)</name>
    <dbReference type="NCBI Taxonomy" id="167539"/>
    <lineage>
        <taxon>Bacteria</taxon>
        <taxon>Bacillati</taxon>
        <taxon>Cyanobacteriota</taxon>
        <taxon>Cyanophyceae</taxon>
        <taxon>Synechococcales</taxon>
        <taxon>Prochlorococcaceae</taxon>
        <taxon>Prochlorococcus</taxon>
    </lineage>
</organism>
<accession>Q7VE50</accession>
<dbReference type="KEGG" id="pma:Pro_0163"/>
<dbReference type="OrthoDB" id="487444at2"/>
<proteinExistence type="predicted"/>
<dbReference type="InterPro" id="IPR019656">
    <property type="entry name" value="Uncharacterised_Ycf34"/>
</dbReference>
<dbReference type="HOGENOM" id="CLU_187113_0_0_3"/>
<dbReference type="RefSeq" id="WP_011124318.1">
    <property type="nucleotide sequence ID" value="NC_005042.1"/>
</dbReference>
<dbReference type="STRING" id="167539.Pro_0163"/>
<protein>
    <submittedName>
        <fullName evidence="1">Predicted metal-binding cluster containing protein</fullName>
    </submittedName>
</protein>
<dbReference type="EnsemblBacteria" id="AAP99209">
    <property type="protein sequence ID" value="AAP99209"/>
    <property type="gene ID" value="Pro_0163"/>
</dbReference>
<evidence type="ECO:0000313" key="2">
    <source>
        <dbReference type="Proteomes" id="UP000001420"/>
    </source>
</evidence>
<sequence length="83" mass="9732">MCICVNCQWVDRCKAYHAVEKQHGVKHLNLKPDFEPQDPVIHISLIDLEQRSTEIEWDVQACKSFSRDDGRWLRICPNEALPK</sequence>
<evidence type="ECO:0000313" key="1">
    <source>
        <dbReference type="EMBL" id="AAP99209.1"/>
    </source>
</evidence>